<dbReference type="EMBL" id="LVVZ01000019">
    <property type="protein sequence ID" value="OKL43700.1"/>
    <property type="molecule type" value="Genomic_DNA"/>
</dbReference>
<evidence type="ECO:0000313" key="1">
    <source>
        <dbReference type="EMBL" id="OKL43700.1"/>
    </source>
</evidence>
<dbReference type="Proteomes" id="UP000185783">
    <property type="component" value="Unassembled WGS sequence"/>
</dbReference>
<sequence>MQGRLPSGDRLYICHGFGCAYTDRVDFTRADRRRLARFLRAGRGSAKAERAALSKAVVWQEKRVGRAIGSSNDIGGLDLKNAGVRGQMDCIDEATNTTSLLLYLENNSLLRHHTVGRPVARGFFIDGRYPHASAVITEKKSGLQWAIDSWRRDNAEAPDVMLLDRWFRVRSRDLDRLDMENG</sequence>
<comment type="caution">
    <text evidence="1">The sequence shown here is derived from an EMBL/GenBank/DDBJ whole genome shotgun (WGS) entry which is preliminary data.</text>
</comment>
<organism evidence="1 2">
    <name type="scientific">Pseudovibrio exalbescens</name>
    <dbReference type="NCBI Taxonomy" id="197461"/>
    <lineage>
        <taxon>Bacteria</taxon>
        <taxon>Pseudomonadati</taxon>
        <taxon>Pseudomonadota</taxon>
        <taxon>Alphaproteobacteria</taxon>
        <taxon>Hyphomicrobiales</taxon>
        <taxon>Stappiaceae</taxon>
        <taxon>Pseudovibrio</taxon>
    </lineage>
</organism>
<gene>
    <name evidence="1" type="ORF">A3843_12460</name>
</gene>
<name>A0A1U7JG24_9HYPH</name>
<proteinExistence type="predicted"/>
<evidence type="ECO:0000313" key="2">
    <source>
        <dbReference type="Proteomes" id="UP000185783"/>
    </source>
</evidence>
<accession>A0A1U7JG24</accession>
<reference evidence="1 2" key="1">
    <citation type="submission" date="2016-03" db="EMBL/GenBank/DDBJ databases">
        <title>Genome sequence of Nesiotobacter sp. nov., a moderately halophilic alphaproteobacterium isolated from the Yellow Sea, China.</title>
        <authorList>
            <person name="Zhang G."/>
            <person name="Zhang R."/>
        </authorList>
    </citation>
    <scope>NUCLEOTIDE SEQUENCE [LARGE SCALE GENOMIC DNA]</scope>
    <source>
        <strain evidence="1 2">WB1-6</strain>
    </source>
</reference>
<dbReference type="AlphaFoldDB" id="A0A1U7JG24"/>
<dbReference type="STRING" id="197461.A3843_12460"/>
<keyword evidence="2" id="KW-1185">Reference proteome</keyword>
<protein>
    <submittedName>
        <fullName evidence="1">Uncharacterized protein</fullName>
    </submittedName>
</protein>